<dbReference type="InterPro" id="IPR000719">
    <property type="entry name" value="Prot_kinase_dom"/>
</dbReference>
<dbReference type="Proteomes" id="UP001292094">
    <property type="component" value="Unassembled WGS sequence"/>
</dbReference>
<name>A0AAE1UE24_9EUCA</name>
<accession>A0AAE1UE24</accession>
<dbReference type="InterPro" id="IPR008271">
    <property type="entry name" value="Ser/Thr_kinase_AS"/>
</dbReference>
<dbReference type="Gene3D" id="1.10.510.10">
    <property type="entry name" value="Transferase(Phosphotransferase) domain 1"/>
    <property type="match status" value="1"/>
</dbReference>
<organism evidence="2 3">
    <name type="scientific">Petrolisthes manimaculis</name>
    <dbReference type="NCBI Taxonomy" id="1843537"/>
    <lineage>
        <taxon>Eukaryota</taxon>
        <taxon>Metazoa</taxon>
        <taxon>Ecdysozoa</taxon>
        <taxon>Arthropoda</taxon>
        <taxon>Crustacea</taxon>
        <taxon>Multicrustacea</taxon>
        <taxon>Malacostraca</taxon>
        <taxon>Eumalacostraca</taxon>
        <taxon>Eucarida</taxon>
        <taxon>Decapoda</taxon>
        <taxon>Pleocyemata</taxon>
        <taxon>Anomura</taxon>
        <taxon>Galatheoidea</taxon>
        <taxon>Porcellanidae</taxon>
        <taxon>Petrolisthes</taxon>
    </lineage>
</organism>
<dbReference type="GO" id="GO:0004672">
    <property type="term" value="F:protein kinase activity"/>
    <property type="evidence" value="ECO:0007669"/>
    <property type="project" value="InterPro"/>
</dbReference>
<evidence type="ECO:0000313" key="2">
    <source>
        <dbReference type="EMBL" id="KAK4320132.1"/>
    </source>
</evidence>
<sequence length="200" mass="21602">MHEANALAITKNVKGVPRLVAVSLDPPGIIMTMHGTMNLVTLCRMAPNELVLLRVLHSISGTLAAFHKLGLSHNDIKADNVTICGGVNAESTTATLVDLGLVTRHGEYPFGLLPRSDGKIFYAPEMMRAEMPTSEATDMYSFGYLLRCLKPIMGAATPYISILACQALGPPSKRPTFQQAREILRKAADKLNAWPSDVSA</sequence>
<feature type="domain" description="Protein kinase" evidence="1">
    <location>
        <begin position="1"/>
        <end position="200"/>
    </location>
</feature>
<proteinExistence type="predicted"/>
<dbReference type="InterPro" id="IPR011009">
    <property type="entry name" value="Kinase-like_dom_sf"/>
</dbReference>
<dbReference type="AlphaFoldDB" id="A0AAE1UE24"/>
<dbReference type="EMBL" id="JAWZYT010000690">
    <property type="protein sequence ID" value="KAK4320132.1"/>
    <property type="molecule type" value="Genomic_DNA"/>
</dbReference>
<evidence type="ECO:0000313" key="3">
    <source>
        <dbReference type="Proteomes" id="UP001292094"/>
    </source>
</evidence>
<reference evidence="2" key="1">
    <citation type="submission" date="2023-11" db="EMBL/GenBank/DDBJ databases">
        <title>Genome assemblies of two species of porcelain crab, Petrolisthes cinctipes and Petrolisthes manimaculis (Anomura: Porcellanidae).</title>
        <authorList>
            <person name="Angst P."/>
        </authorList>
    </citation>
    <scope>NUCLEOTIDE SEQUENCE</scope>
    <source>
        <strain evidence="2">PB745_02</strain>
        <tissue evidence="2">Gill</tissue>
    </source>
</reference>
<comment type="caution">
    <text evidence="2">The sequence shown here is derived from an EMBL/GenBank/DDBJ whole genome shotgun (WGS) entry which is preliminary data.</text>
</comment>
<protein>
    <recommendedName>
        <fullName evidence="1">Protein kinase domain-containing protein</fullName>
    </recommendedName>
</protein>
<dbReference type="PROSITE" id="PS00108">
    <property type="entry name" value="PROTEIN_KINASE_ST"/>
    <property type="match status" value="1"/>
</dbReference>
<dbReference type="GO" id="GO:0005524">
    <property type="term" value="F:ATP binding"/>
    <property type="evidence" value="ECO:0007669"/>
    <property type="project" value="InterPro"/>
</dbReference>
<evidence type="ECO:0000259" key="1">
    <source>
        <dbReference type="PROSITE" id="PS50011"/>
    </source>
</evidence>
<dbReference type="SUPFAM" id="SSF56112">
    <property type="entry name" value="Protein kinase-like (PK-like)"/>
    <property type="match status" value="1"/>
</dbReference>
<dbReference type="PROSITE" id="PS50011">
    <property type="entry name" value="PROTEIN_KINASE_DOM"/>
    <property type="match status" value="1"/>
</dbReference>
<keyword evidence="3" id="KW-1185">Reference proteome</keyword>
<gene>
    <name evidence="2" type="ORF">Pmani_008985</name>
</gene>